<dbReference type="SUPFAM" id="SSF55785">
    <property type="entry name" value="PYP-like sensor domain (PAS domain)"/>
    <property type="match status" value="1"/>
</dbReference>
<name>A0A5A7N8U0_9PROT</name>
<dbReference type="GO" id="GO:0016020">
    <property type="term" value="C:membrane"/>
    <property type="evidence" value="ECO:0007669"/>
    <property type="project" value="UniProtKB-SubCell"/>
</dbReference>
<dbReference type="SMART" id="SM01079">
    <property type="entry name" value="CHASE"/>
    <property type="match status" value="1"/>
</dbReference>
<proteinExistence type="predicted"/>
<dbReference type="PROSITE" id="PS50839">
    <property type="entry name" value="CHASE"/>
    <property type="match status" value="1"/>
</dbReference>
<evidence type="ECO:0000313" key="8">
    <source>
        <dbReference type="EMBL" id="GER04508.1"/>
    </source>
</evidence>
<feature type="domain" description="CHASE" evidence="7">
    <location>
        <begin position="116"/>
        <end position="249"/>
    </location>
</feature>
<dbReference type="InterPro" id="IPR006189">
    <property type="entry name" value="CHASE_dom"/>
</dbReference>
<dbReference type="PANTHER" id="PTHR44757">
    <property type="entry name" value="DIGUANYLATE CYCLASE DGCP"/>
    <property type="match status" value="1"/>
</dbReference>
<dbReference type="NCBIfam" id="TIGR00229">
    <property type="entry name" value="sensory_box"/>
    <property type="match status" value="1"/>
</dbReference>
<sequence length="429" mass="47025">MNQIETDHNSVSRLLAPLLLILLCVGIVFAFSWQLEREAAKSRHQQERITSLNRLSAISAGLEGALLRDMALSKALAVELSTHPDITTENYGRFVDALLSGTTAITHLSAAKDMQIISVYPLAGNEITLGMDYRDIPEQFSSIEKALKASAPVLTGPVTLVQGGGERFIIRMPIPGALPQEGRFLSSVIDHQKLYAQAGLDRADQPLDVAILASGEDMSNALFYGNSDILDQAPVLTRVELPAGLWQLAAIPKGGWQQSGMKMADLIPLPLLTFAAGLMIFYVRDRRLTEKALARRALQQSAQRFRRLFENASDGILILDDANGKILDANPKASDILKSPLSALQNRSFEDFIDPSRGALHDLEPIRLEATDGDPDHRMVIGLLPADGHAITGEISTGWMEQDEKSLRIVHLRDISGRMHYEAELRKAA</sequence>
<accession>A0A5A7N8U0</accession>
<feature type="domain" description="PAS" evidence="6">
    <location>
        <begin position="301"/>
        <end position="356"/>
    </location>
</feature>
<dbReference type="InterPro" id="IPR052155">
    <property type="entry name" value="Biofilm_reg_signaling"/>
</dbReference>
<dbReference type="InterPro" id="IPR000014">
    <property type="entry name" value="PAS"/>
</dbReference>
<organism evidence="8 9">
    <name type="scientific">Iodidimonas nitroreducens</name>
    <dbReference type="NCBI Taxonomy" id="1236968"/>
    <lineage>
        <taxon>Bacteria</taxon>
        <taxon>Pseudomonadati</taxon>
        <taxon>Pseudomonadota</taxon>
        <taxon>Alphaproteobacteria</taxon>
        <taxon>Iodidimonadales</taxon>
        <taxon>Iodidimonadaceae</taxon>
        <taxon>Iodidimonas</taxon>
    </lineage>
</organism>
<dbReference type="Pfam" id="PF13188">
    <property type="entry name" value="PAS_8"/>
    <property type="match status" value="1"/>
</dbReference>
<keyword evidence="2 5" id="KW-0812">Transmembrane</keyword>
<protein>
    <recommendedName>
        <fullName evidence="10">PAS domain-containing protein</fullName>
    </recommendedName>
</protein>
<gene>
    <name evidence="8" type="ORF">JCM17846_21900</name>
</gene>
<evidence type="ECO:0000256" key="3">
    <source>
        <dbReference type="ARBA" id="ARBA00022989"/>
    </source>
</evidence>
<evidence type="ECO:0000256" key="5">
    <source>
        <dbReference type="SAM" id="Phobius"/>
    </source>
</evidence>
<keyword evidence="4 5" id="KW-0472">Membrane</keyword>
<dbReference type="Gene3D" id="3.30.450.20">
    <property type="entry name" value="PAS domain"/>
    <property type="match status" value="1"/>
</dbReference>
<evidence type="ECO:0000313" key="9">
    <source>
        <dbReference type="Proteomes" id="UP000324996"/>
    </source>
</evidence>
<dbReference type="PROSITE" id="PS50112">
    <property type="entry name" value="PAS"/>
    <property type="match status" value="1"/>
</dbReference>
<dbReference type="PANTHER" id="PTHR44757:SF2">
    <property type="entry name" value="BIOFILM ARCHITECTURE MAINTENANCE PROTEIN MBAA"/>
    <property type="match status" value="1"/>
</dbReference>
<feature type="transmembrane region" description="Helical" evidence="5">
    <location>
        <begin position="266"/>
        <end position="283"/>
    </location>
</feature>
<dbReference type="Pfam" id="PF03924">
    <property type="entry name" value="CHASE"/>
    <property type="match status" value="1"/>
</dbReference>
<dbReference type="InterPro" id="IPR035965">
    <property type="entry name" value="PAS-like_dom_sf"/>
</dbReference>
<dbReference type="InterPro" id="IPR042240">
    <property type="entry name" value="CHASE_sf"/>
</dbReference>
<dbReference type="AlphaFoldDB" id="A0A5A7N8U0"/>
<keyword evidence="3 5" id="KW-1133">Transmembrane helix</keyword>
<dbReference type="SMART" id="SM00091">
    <property type="entry name" value="PAS"/>
    <property type="match status" value="1"/>
</dbReference>
<dbReference type="CDD" id="cd00130">
    <property type="entry name" value="PAS"/>
    <property type="match status" value="1"/>
</dbReference>
<evidence type="ECO:0000259" key="6">
    <source>
        <dbReference type="PROSITE" id="PS50112"/>
    </source>
</evidence>
<dbReference type="RefSeq" id="WP_150007158.1">
    <property type="nucleotide sequence ID" value="NZ_BKCN01000011.1"/>
</dbReference>
<keyword evidence="9" id="KW-1185">Reference proteome</keyword>
<dbReference type="GO" id="GO:0007165">
    <property type="term" value="P:signal transduction"/>
    <property type="evidence" value="ECO:0007669"/>
    <property type="project" value="UniProtKB-ARBA"/>
</dbReference>
<dbReference type="Gene3D" id="3.30.450.350">
    <property type="entry name" value="CHASE domain"/>
    <property type="match status" value="1"/>
</dbReference>
<dbReference type="Proteomes" id="UP000324996">
    <property type="component" value="Unassembled WGS sequence"/>
</dbReference>
<evidence type="ECO:0000259" key="7">
    <source>
        <dbReference type="PROSITE" id="PS50839"/>
    </source>
</evidence>
<reference evidence="8 9" key="1">
    <citation type="submission" date="2019-09" db="EMBL/GenBank/DDBJ databases">
        <title>NBRP : Genome information of microbial organism related human and environment.</title>
        <authorList>
            <person name="Hattori M."/>
            <person name="Oshima K."/>
            <person name="Inaba H."/>
            <person name="Suda W."/>
            <person name="Sakamoto M."/>
            <person name="Iino T."/>
            <person name="Kitahara M."/>
            <person name="Oshida Y."/>
            <person name="Iida T."/>
            <person name="Kudo T."/>
            <person name="Itoh T."/>
            <person name="Ohkuma M."/>
        </authorList>
    </citation>
    <scope>NUCLEOTIDE SEQUENCE [LARGE SCALE GENOMIC DNA]</scope>
    <source>
        <strain evidence="8 9">Q-1</strain>
    </source>
</reference>
<evidence type="ECO:0000256" key="2">
    <source>
        <dbReference type="ARBA" id="ARBA00022692"/>
    </source>
</evidence>
<comment type="subcellular location">
    <subcellularLocation>
        <location evidence="1">Membrane</location>
    </subcellularLocation>
</comment>
<evidence type="ECO:0000256" key="4">
    <source>
        <dbReference type="ARBA" id="ARBA00023136"/>
    </source>
</evidence>
<dbReference type="GO" id="GO:0003824">
    <property type="term" value="F:catalytic activity"/>
    <property type="evidence" value="ECO:0007669"/>
    <property type="project" value="UniProtKB-ARBA"/>
</dbReference>
<dbReference type="EMBL" id="BKCN01000011">
    <property type="protein sequence ID" value="GER04508.1"/>
    <property type="molecule type" value="Genomic_DNA"/>
</dbReference>
<evidence type="ECO:0008006" key="10">
    <source>
        <dbReference type="Google" id="ProtNLM"/>
    </source>
</evidence>
<comment type="caution">
    <text evidence="8">The sequence shown here is derived from an EMBL/GenBank/DDBJ whole genome shotgun (WGS) entry which is preliminary data.</text>
</comment>
<evidence type="ECO:0000256" key="1">
    <source>
        <dbReference type="ARBA" id="ARBA00004370"/>
    </source>
</evidence>